<gene>
    <name evidence="2" type="ORF">CRG98_008176</name>
</gene>
<protein>
    <submittedName>
        <fullName evidence="2">Uncharacterized protein</fullName>
    </submittedName>
</protein>
<evidence type="ECO:0000256" key="1">
    <source>
        <dbReference type="SAM" id="MobiDB-lite"/>
    </source>
</evidence>
<proteinExistence type="predicted"/>
<dbReference type="EMBL" id="PGOL01000376">
    <property type="protein sequence ID" value="PKI71439.1"/>
    <property type="molecule type" value="Genomic_DNA"/>
</dbReference>
<organism evidence="2 3">
    <name type="scientific">Punica granatum</name>
    <name type="common">Pomegranate</name>
    <dbReference type="NCBI Taxonomy" id="22663"/>
    <lineage>
        <taxon>Eukaryota</taxon>
        <taxon>Viridiplantae</taxon>
        <taxon>Streptophyta</taxon>
        <taxon>Embryophyta</taxon>
        <taxon>Tracheophyta</taxon>
        <taxon>Spermatophyta</taxon>
        <taxon>Magnoliopsida</taxon>
        <taxon>eudicotyledons</taxon>
        <taxon>Gunneridae</taxon>
        <taxon>Pentapetalae</taxon>
        <taxon>rosids</taxon>
        <taxon>malvids</taxon>
        <taxon>Myrtales</taxon>
        <taxon>Lythraceae</taxon>
        <taxon>Punica</taxon>
    </lineage>
</organism>
<dbReference type="AlphaFoldDB" id="A0A2I0KSI1"/>
<evidence type="ECO:0000313" key="3">
    <source>
        <dbReference type="Proteomes" id="UP000233551"/>
    </source>
</evidence>
<name>A0A2I0KSI1_PUNGR</name>
<dbReference type="Proteomes" id="UP000233551">
    <property type="component" value="Unassembled WGS sequence"/>
</dbReference>
<keyword evidence="3" id="KW-1185">Reference proteome</keyword>
<comment type="caution">
    <text evidence="2">The sequence shown here is derived from an EMBL/GenBank/DDBJ whole genome shotgun (WGS) entry which is preliminary data.</text>
</comment>
<feature type="region of interest" description="Disordered" evidence="1">
    <location>
        <begin position="1"/>
        <end position="33"/>
    </location>
</feature>
<feature type="compositionally biased region" description="Basic and acidic residues" evidence="1">
    <location>
        <begin position="1"/>
        <end position="21"/>
    </location>
</feature>
<accession>A0A2I0KSI1</accession>
<sequence>METRQRRSERRRGCARVEDSRTVTTSSRESMRVVRDPSNAMARLAEVASGNGTLGKSGAPGEHPLDSILFTARIRGWGPRIENLSPEMDLEGGKYIG</sequence>
<evidence type="ECO:0000313" key="2">
    <source>
        <dbReference type="EMBL" id="PKI71439.1"/>
    </source>
</evidence>
<reference evidence="2 3" key="1">
    <citation type="submission" date="2017-11" db="EMBL/GenBank/DDBJ databases">
        <title>De-novo sequencing of pomegranate (Punica granatum L.) genome.</title>
        <authorList>
            <person name="Akparov Z."/>
            <person name="Amiraslanov A."/>
            <person name="Hajiyeva S."/>
            <person name="Abbasov M."/>
            <person name="Kaur K."/>
            <person name="Hamwieh A."/>
            <person name="Solovyev V."/>
            <person name="Salamov A."/>
            <person name="Braich B."/>
            <person name="Kosarev P."/>
            <person name="Mahmoud A."/>
            <person name="Hajiyev E."/>
            <person name="Babayeva S."/>
            <person name="Izzatullayeva V."/>
            <person name="Mammadov A."/>
            <person name="Mammadov A."/>
            <person name="Sharifova S."/>
            <person name="Ojaghi J."/>
            <person name="Eynullazada K."/>
            <person name="Bayramov B."/>
            <person name="Abdulazimova A."/>
            <person name="Shahmuradov I."/>
        </authorList>
    </citation>
    <scope>NUCLEOTIDE SEQUENCE [LARGE SCALE GENOMIC DNA]</scope>
    <source>
        <strain evidence="3">cv. AG2017</strain>
        <tissue evidence="2">Leaf</tissue>
    </source>
</reference>